<evidence type="ECO:0008006" key="4">
    <source>
        <dbReference type="Google" id="ProtNLM"/>
    </source>
</evidence>
<evidence type="ECO:0000256" key="1">
    <source>
        <dbReference type="SAM" id="MobiDB-lite"/>
    </source>
</evidence>
<proteinExistence type="predicted"/>
<sequence length="185" mass="18636">MPDDSPACRTSRPTRQRILAAAAGVCSAAALSACGSGTAPAPAGAAESTVPVPTFSREPVEPVEPARPIDVAAFSEGGPLLAAANRLVEPTSKSTSLAMSGPELQPGQYTLTFACSSPNGPAVVTGLVRDPELNVLAVAEGECATDPKSSEHTVDFLVQTKGVEILLDTSRPGIALAGRVDSTAG</sequence>
<accession>A0ABV4UME0</accession>
<name>A0ABV4UME0_9MICC</name>
<dbReference type="Proteomes" id="UP001575652">
    <property type="component" value="Unassembled WGS sequence"/>
</dbReference>
<dbReference type="RefSeq" id="WP_373971997.1">
    <property type="nucleotide sequence ID" value="NZ_JBHDLJ010000006.1"/>
</dbReference>
<evidence type="ECO:0000313" key="2">
    <source>
        <dbReference type="EMBL" id="MFB0834825.1"/>
    </source>
</evidence>
<dbReference type="InterPro" id="IPR006311">
    <property type="entry name" value="TAT_signal"/>
</dbReference>
<evidence type="ECO:0000313" key="3">
    <source>
        <dbReference type="Proteomes" id="UP001575652"/>
    </source>
</evidence>
<keyword evidence="3" id="KW-1185">Reference proteome</keyword>
<comment type="caution">
    <text evidence="2">The sequence shown here is derived from an EMBL/GenBank/DDBJ whole genome shotgun (WGS) entry which is preliminary data.</text>
</comment>
<dbReference type="PROSITE" id="PS51318">
    <property type="entry name" value="TAT"/>
    <property type="match status" value="1"/>
</dbReference>
<organism evidence="2 3">
    <name type="scientific">Arthrobacter halodurans</name>
    <dbReference type="NCBI Taxonomy" id="516699"/>
    <lineage>
        <taxon>Bacteria</taxon>
        <taxon>Bacillati</taxon>
        <taxon>Actinomycetota</taxon>
        <taxon>Actinomycetes</taxon>
        <taxon>Micrococcales</taxon>
        <taxon>Micrococcaceae</taxon>
        <taxon>Arthrobacter</taxon>
    </lineage>
</organism>
<dbReference type="EMBL" id="JBHDLJ010000006">
    <property type="protein sequence ID" value="MFB0834825.1"/>
    <property type="molecule type" value="Genomic_DNA"/>
</dbReference>
<gene>
    <name evidence="2" type="ORF">ACETWP_09515</name>
</gene>
<protein>
    <recommendedName>
        <fullName evidence="4">Lipoprotein</fullName>
    </recommendedName>
</protein>
<feature type="region of interest" description="Disordered" evidence="1">
    <location>
        <begin position="33"/>
        <end position="62"/>
    </location>
</feature>
<reference evidence="2 3" key="1">
    <citation type="submission" date="2024-09" db="EMBL/GenBank/DDBJ databases">
        <authorList>
            <person name="Salinas-Garcia M.A."/>
            <person name="Prieme A."/>
        </authorList>
    </citation>
    <scope>NUCLEOTIDE SEQUENCE [LARGE SCALE GENOMIC DNA]</scope>
    <source>
        <strain evidence="2 3">DSM 21081</strain>
    </source>
</reference>
<feature type="compositionally biased region" description="Low complexity" evidence="1">
    <location>
        <begin position="33"/>
        <end position="49"/>
    </location>
</feature>